<dbReference type="PIRSF" id="PIRSF016487">
    <property type="entry name" value="CYTH_UCP016487"/>
    <property type="match status" value="1"/>
</dbReference>
<evidence type="ECO:0000313" key="3">
    <source>
        <dbReference type="Proteomes" id="UP001596233"/>
    </source>
</evidence>
<dbReference type="Proteomes" id="UP001596233">
    <property type="component" value="Unassembled WGS sequence"/>
</dbReference>
<reference evidence="3" key="1">
    <citation type="journal article" date="2019" name="Int. J. Syst. Evol. Microbiol.">
        <title>The Global Catalogue of Microorganisms (GCM) 10K type strain sequencing project: providing services to taxonomists for standard genome sequencing and annotation.</title>
        <authorList>
            <consortium name="The Broad Institute Genomics Platform"/>
            <consortium name="The Broad Institute Genome Sequencing Center for Infectious Disease"/>
            <person name="Wu L."/>
            <person name="Ma J."/>
        </authorList>
    </citation>
    <scope>NUCLEOTIDE SEQUENCE [LARGE SCALE GENOMIC DNA]</scope>
    <source>
        <strain evidence="3">PCU 280</strain>
    </source>
</reference>
<dbReference type="PROSITE" id="PS51707">
    <property type="entry name" value="CYTH"/>
    <property type="match status" value="1"/>
</dbReference>
<dbReference type="InterPro" id="IPR023577">
    <property type="entry name" value="CYTH_domain"/>
</dbReference>
<dbReference type="RefSeq" id="WP_379233807.1">
    <property type="nucleotide sequence ID" value="NZ_JBHSTE010000003.1"/>
</dbReference>
<name>A0ABW1V534_9BACL</name>
<gene>
    <name evidence="2" type="ORF">ACFP56_09705</name>
</gene>
<sequence length="165" mass="19256">MALEIERKYLLKVSPQQLIEEGTISLKSEQRIEQTYIAMDTDQELRVRRIQDLATGEYEYTHTFKNGVGLAREEVEYSITKVIYDQVVEAFGYIPLTKNRLTAAYGEMIVEIDIYDQVDFIVVEVEFSTMEEADSFVPPSWFGEEISFNKTYSNKAVWKQLQKQQ</sequence>
<accession>A0ABW1V534</accession>
<dbReference type="EMBL" id="JBHSTE010000003">
    <property type="protein sequence ID" value="MFC6332897.1"/>
    <property type="molecule type" value="Genomic_DNA"/>
</dbReference>
<dbReference type="Pfam" id="PF01928">
    <property type="entry name" value="CYTH"/>
    <property type="match status" value="1"/>
</dbReference>
<feature type="domain" description="CYTH" evidence="1">
    <location>
        <begin position="2"/>
        <end position="164"/>
    </location>
</feature>
<dbReference type="Gene3D" id="2.40.320.10">
    <property type="entry name" value="Hypothetical Protein Pfu-838710-001"/>
    <property type="match status" value="1"/>
</dbReference>
<dbReference type="InterPro" id="IPR012042">
    <property type="entry name" value="NeuTTM/CthTTM-like"/>
</dbReference>
<evidence type="ECO:0000259" key="1">
    <source>
        <dbReference type="PROSITE" id="PS51707"/>
    </source>
</evidence>
<dbReference type="InterPro" id="IPR033469">
    <property type="entry name" value="CYTH-like_dom_sf"/>
</dbReference>
<organism evidence="2 3">
    <name type="scientific">Paenibacillus septentrionalis</name>
    <dbReference type="NCBI Taxonomy" id="429342"/>
    <lineage>
        <taxon>Bacteria</taxon>
        <taxon>Bacillati</taxon>
        <taxon>Bacillota</taxon>
        <taxon>Bacilli</taxon>
        <taxon>Bacillales</taxon>
        <taxon>Paenibacillaceae</taxon>
        <taxon>Paenibacillus</taxon>
    </lineage>
</organism>
<dbReference type="PANTHER" id="PTHR40114:SF1">
    <property type="entry name" value="SLR0698 PROTEIN"/>
    <property type="match status" value="1"/>
</dbReference>
<comment type="caution">
    <text evidence="2">The sequence shown here is derived from an EMBL/GenBank/DDBJ whole genome shotgun (WGS) entry which is preliminary data.</text>
</comment>
<dbReference type="PANTHER" id="PTHR40114">
    <property type="entry name" value="SLR0698 PROTEIN"/>
    <property type="match status" value="1"/>
</dbReference>
<evidence type="ECO:0000313" key="2">
    <source>
        <dbReference type="EMBL" id="MFC6332897.1"/>
    </source>
</evidence>
<dbReference type="SMART" id="SM01118">
    <property type="entry name" value="CYTH"/>
    <property type="match status" value="1"/>
</dbReference>
<dbReference type="SUPFAM" id="SSF55154">
    <property type="entry name" value="CYTH-like phosphatases"/>
    <property type="match status" value="1"/>
</dbReference>
<keyword evidence="3" id="KW-1185">Reference proteome</keyword>
<protein>
    <submittedName>
        <fullName evidence="2">CYTH domain-containing protein</fullName>
    </submittedName>
</protein>
<proteinExistence type="predicted"/>